<feature type="non-terminal residue" evidence="2">
    <location>
        <position position="30"/>
    </location>
</feature>
<feature type="compositionally biased region" description="Polar residues" evidence="1">
    <location>
        <begin position="1"/>
        <end position="19"/>
    </location>
</feature>
<sequence length="30" mass="3404">MSDAQFNDMSNLSTYLSSRRSGRPRNMIAP</sequence>
<protein>
    <submittedName>
        <fullName evidence="2">Uncharacterized protein</fullName>
    </submittedName>
</protein>
<reference evidence="2" key="1">
    <citation type="submission" date="2018-06" db="EMBL/GenBank/DDBJ databases">
        <authorList>
            <person name="Zhirakovskaya E."/>
        </authorList>
    </citation>
    <scope>NUCLEOTIDE SEQUENCE</scope>
</reference>
<name>A0A3B0SGA0_9ZZZZ</name>
<dbReference type="AlphaFoldDB" id="A0A3B0SGA0"/>
<dbReference type="EMBL" id="UOEF01000425">
    <property type="protein sequence ID" value="VAW04955.1"/>
    <property type="molecule type" value="Genomic_DNA"/>
</dbReference>
<feature type="region of interest" description="Disordered" evidence="1">
    <location>
        <begin position="1"/>
        <end position="30"/>
    </location>
</feature>
<organism evidence="2">
    <name type="scientific">hydrothermal vent metagenome</name>
    <dbReference type="NCBI Taxonomy" id="652676"/>
    <lineage>
        <taxon>unclassified sequences</taxon>
        <taxon>metagenomes</taxon>
        <taxon>ecological metagenomes</taxon>
    </lineage>
</organism>
<proteinExistence type="predicted"/>
<evidence type="ECO:0000313" key="2">
    <source>
        <dbReference type="EMBL" id="VAW04955.1"/>
    </source>
</evidence>
<accession>A0A3B0SGA0</accession>
<gene>
    <name evidence="2" type="ORF">MNBD_ALPHA04-1349</name>
</gene>
<evidence type="ECO:0000256" key="1">
    <source>
        <dbReference type="SAM" id="MobiDB-lite"/>
    </source>
</evidence>